<evidence type="ECO:0000313" key="3">
    <source>
        <dbReference type="Proteomes" id="UP001151760"/>
    </source>
</evidence>
<keyword evidence="3" id="KW-1185">Reference proteome</keyword>
<protein>
    <submittedName>
        <fullName evidence="2">Uncharacterized protein</fullName>
    </submittedName>
</protein>
<accession>A0ABQ5IXN0</accession>
<organism evidence="2 3">
    <name type="scientific">Tanacetum coccineum</name>
    <dbReference type="NCBI Taxonomy" id="301880"/>
    <lineage>
        <taxon>Eukaryota</taxon>
        <taxon>Viridiplantae</taxon>
        <taxon>Streptophyta</taxon>
        <taxon>Embryophyta</taxon>
        <taxon>Tracheophyta</taxon>
        <taxon>Spermatophyta</taxon>
        <taxon>Magnoliopsida</taxon>
        <taxon>eudicotyledons</taxon>
        <taxon>Gunneridae</taxon>
        <taxon>Pentapetalae</taxon>
        <taxon>asterids</taxon>
        <taxon>campanulids</taxon>
        <taxon>Asterales</taxon>
        <taxon>Asteraceae</taxon>
        <taxon>Asteroideae</taxon>
        <taxon>Anthemideae</taxon>
        <taxon>Anthemidinae</taxon>
        <taxon>Tanacetum</taxon>
    </lineage>
</organism>
<gene>
    <name evidence="2" type="ORF">Tco_1121418</name>
</gene>
<dbReference type="Proteomes" id="UP001151760">
    <property type="component" value="Unassembled WGS sequence"/>
</dbReference>
<name>A0ABQ5IXN0_9ASTR</name>
<feature type="compositionally biased region" description="Polar residues" evidence="1">
    <location>
        <begin position="9"/>
        <end position="22"/>
    </location>
</feature>
<proteinExistence type="predicted"/>
<evidence type="ECO:0000313" key="2">
    <source>
        <dbReference type="EMBL" id="GJU04988.1"/>
    </source>
</evidence>
<feature type="region of interest" description="Disordered" evidence="1">
    <location>
        <begin position="65"/>
        <end position="93"/>
    </location>
</feature>
<feature type="compositionally biased region" description="Basic and acidic residues" evidence="1">
    <location>
        <begin position="71"/>
        <end position="83"/>
    </location>
</feature>
<reference evidence="2" key="2">
    <citation type="submission" date="2022-01" db="EMBL/GenBank/DDBJ databases">
        <authorList>
            <person name="Yamashiro T."/>
            <person name="Shiraishi A."/>
            <person name="Satake H."/>
            <person name="Nakayama K."/>
        </authorList>
    </citation>
    <scope>NUCLEOTIDE SEQUENCE</scope>
</reference>
<evidence type="ECO:0000256" key="1">
    <source>
        <dbReference type="SAM" id="MobiDB-lite"/>
    </source>
</evidence>
<dbReference type="EMBL" id="BQNB010021304">
    <property type="protein sequence ID" value="GJU04988.1"/>
    <property type="molecule type" value="Genomic_DNA"/>
</dbReference>
<comment type="caution">
    <text evidence="2">The sequence shown here is derived from an EMBL/GenBank/DDBJ whole genome shotgun (WGS) entry which is preliminary data.</text>
</comment>
<sequence>MTPPPGFWTSPQIPNNTTSERSPMITTVFAATNPENTPFAYHASTSTNPNPMVTPTFVEANYEDYDEEREMEPRPEPNREATPTHRPRSHVVRRQRERVVGFEEAPNRERSRRGKNAKGETLSISFLDCVLPQDLTAFCLRLFTAFCLVHDCVLTTNQQHQTTTYHLGLKLSDCARLIRSFTCDISAVTGVSEVRPRFVIPYLGILHYHPHGGIDHSLRQQGVPFNTMGPMYPAVTPSSSFIDSTSSVTLFIRLIEDYLLDGLKLPSLIGSYDGKGDPDNFLHLFVAVVVRDFYKSFNLPRGVYR</sequence>
<feature type="region of interest" description="Disordered" evidence="1">
    <location>
        <begin position="1"/>
        <end position="22"/>
    </location>
</feature>
<reference evidence="2" key="1">
    <citation type="journal article" date="2022" name="Int. J. Mol. Sci.">
        <title>Draft Genome of Tanacetum Coccineum: Genomic Comparison of Closely Related Tanacetum-Family Plants.</title>
        <authorList>
            <person name="Yamashiro T."/>
            <person name="Shiraishi A."/>
            <person name="Nakayama K."/>
            <person name="Satake H."/>
        </authorList>
    </citation>
    <scope>NUCLEOTIDE SEQUENCE</scope>
</reference>